<evidence type="ECO:0000313" key="1">
    <source>
        <dbReference type="EMBL" id="GCE39287.1"/>
    </source>
</evidence>
<gene>
    <name evidence="1" type="ORF">Rhow_002811</name>
</gene>
<keyword evidence="2" id="KW-1185">Reference proteome</keyword>
<protein>
    <submittedName>
        <fullName evidence="1">Uncharacterized protein</fullName>
    </submittedName>
</protein>
<comment type="caution">
    <text evidence="1">The sequence shown here is derived from an EMBL/GenBank/DDBJ whole genome shotgun (WGS) entry which is preliminary data.</text>
</comment>
<reference evidence="1 2" key="1">
    <citation type="submission" date="2018-11" db="EMBL/GenBank/DDBJ databases">
        <title>Microbial catabolism of amino acid.</title>
        <authorList>
            <person name="Hibi M."/>
            <person name="Ogawa J."/>
        </authorList>
    </citation>
    <scope>NUCLEOTIDE SEQUENCE [LARGE SCALE GENOMIC DNA]</scope>
    <source>
        <strain evidence="1 2">C31-06</strain>
    </source>
</reference>
<accession>A0A402C6Y4</accession>
<name>A0A402C6Y4_RHOWR</name>
<dbReference type="AlphaFoldDB" id="A0A402C6Y4"/>
<evidence type="ECO:0000313" key="2">
    <source>
        <dbReference type="Proteomes" id="UP000287519"/>
    </source>
</evidence>
<dbReference type="EMBL" id="BHYM01000025">
    <property type="protein sequence ID" value="GCE39287.1"/>
    <property type="molecule type" value="Genomic_DNA"/>
</dbReference>
<dbReference type="Proteomes" id="UP000287519">
    <property type="component" value="Unassembled WGS sequence"/>
</dbReference>
<proteinExistence type="predicted"/>
<organism evidence="1 2">
    <name type="scientific">Rhodococcus wratislaviensis</name>
    <name type="common">Tsukamurella wratislaviensis</name>
    <dbReference type="NCBI Taxonomy" id="44752"/>
    <lineage>
        <taxon>Bacteria</taxon>
        <taxon>Bacillati</taxon>
        <taxon>Actinomycetota</taxon>
        <taxon>Actinomycetes</taxon>
        <taxon>Mycobacteriales</taxon>
        <taxon>Nocardiaceae</taxon>
        <taxon>Rhodococcus</taxon>
    </lineage>
</organism>
<sequence length="83" mass="9589">MTRRKPWLLLEEFGFRNHRPSIVRASRRAPLVQRHDRYDVTLAVSTPSPYRSVEFGVRKCTTSNQDILCAERAGTESGTDLFH</sequence>